<dbReference type="EMBL" id="JACHJV010000002">
    <property type="protein sequence ID" value="MBB4928253.1"/>
    <property type="molecule type" value="Genomic_DNA"/>
</dbReference>
<proteinExistence type="predicted"/>
<name>A0A7W7RAS7_KITKI</name>
<accession>A0A7W7RAS7</accession>
<feature type="compositionally biased region" description="Basic and acidic residues" evidence="1">
    <location>
        <begin position="1"/>
        <end position="12"/>
    </location>
</feature>
<gene>
    <name evidence="2" type="ORF">FHR34_007348</name>
</gene>
<comment type="caution">
    <text evidence="2">The sequence shown here is derived from an EMBL/GenBank/DDBJ whole genome shotgun (WGS) entry which is preliminary data.</text>
</comment>
<organism evidence="2 3">
    <name type="scientific">Kitasatospora kifunensis</name>
    <name type="common">Streptomyces kifunensis</name>
    <dbReference type="NCBI Taxonomy" id="58351"/>
    <lineage>
        <taxon>Bacteria</taxon>
        <taxon>Bacillati</taxon>
        <taxon>Actinomycetota</taxon>
        <taxon>Actinomycetes</taxon>
        <taxon>Kitasatosporales</taxon>
        <taxon>Streptomycetaceae</taxon>
        <taxon>Kitasatospora</taxon>
    </lineage>
</organism>
<feature type="compositionally biased region" description="Polar residues" evidence="1">
    <location>
        <begin position="34"/>
        <end position="47"/>
    </location>
</feature>
<evidence type="ECO:0000256" key="1">
    <source>
        <dbReference type="SAM" id="MobiDB-lite"/>
    </source>
</evidence>
<dbReference type="Proteomes" id="UP000540506">
    <property type="component" value="Unassembled WGS sequence"/>
</dbReference>
<protein>
    <submittedName>
        <fullName evidence="2">Uncharacterized protein</fullName>
    </submittedName>
</protein>
<evidence type="ECO:0000313" key="2">
    <source>
        <dbReference type="EMBL" id="MBB4928253.1"/>
    </source>
</evidence>
<keyword evidence="3" id="KW-1185">Reference proteome</keyword>
<dbReference type="RefSeq" id="WP_184945250.1">
    <property type="nucleotide sequence ID" value="NZ_JACHJV010000002.1"/>
</dbReference>
<dbReference type="AlphaFoldDB" id="A0A7W7RAS7"/>
<feature type="region of interest" description="Disordered" evidence="1">
    <location>
        <begin position="1"/>
        <end position="47"/>
    </location>
</feature>
<reference evidence="2 3" key="1">
    <citation type="submission" date="2020-08" db="EMBL/GenBank/DDBJ databases">
        <title>Sequencing the genomes of 1000 actinobacteria strains.</title>
        <authorList>
            <person name="Klenk H.-P."/>
        </authorList>
    </citation>
    <scope>NUCLEOTIDE SEQUENCE [LARGE SCALE GENOMIC DNA]</scope>
    <source>
        <strain evidence="2 3">DSM 41654</strain>
    </source>
</reference>
<evidence type="ECO:0000313" key="3">
    <source>
        <dbReference type="Proteomes" id="UP000540506"/>
    </source>
</evidence>
<sequence>MTRADTGSDKPHPWTLHGAALLPDTNPSLLGRSPRTTKGSEESTTATTDRMLLDEHRSELGRCVRCGKPWPCEVIQQIRSGGAT</sequence>